<dbReference type="Gene3D" id="1.10.30.10">
    <property type="entry name" value="High mobility group box domain"/>
    <property type="match status" value="1"/>
</dbReference>
<dbReference type="EMBL" id="LT598467">
    <property type="protein sequence ID" value="SCU98773.1"/>
    <property type="molecule type" value="Genomic_DNA"/>
</dbReference>
<feature type="region of interest" description="Disordered" evidence="1">
    <location>
        <begin position="191"/>
        <end position="215"/>
    </location>
</feature>
<dbReference type="OrthoDB" id="2307332at2759"/>
<name>A0A1G4K516_9SACH</name>
<evidence type="ECO:0000313" key="3">
    <source>
        <dbReference type="Proteomes" id="UP000191024"/>
    </source>
</evidence>
<feature type="region of interest" description="Disordered" evidence="1">
    <location>
        <begin position="135"/>
        <end position="156"/>
    </location>
</feature>
<organism evidence="2 3">
    <name type="scientific">Lachancea mirantina</name>
    <dbReference type="NCBI Taxonomy" id="1230905"/>
    <lineage>
        <taxon>Eukaryota</taxon>
        <taxon>Fungi</taxon>
        <taxon>Dikarya</taxon>
        <taxon>Ascomycota</taxon>
        <taxon>Saccharomycotina</taxon>
        <taxon>Saccharomycetes</taxon>
        <taxon>Saccharomycetales</taxon>
        <taxon>Saccharomycetaceae</taxon>
        <taxon>Lachancea</taxon>
    </lineage>
</organism>
<feature type="compositionally biased region" description="Gly residues" evidence="1">
    <location>
        <begin position="191"/>
        <end position="202"/>
    </location>
</feature>
<evidence type="ECO:0000256" key="1">
    <source>
        <dbReference type="SAM" id="MobiDB-lite"/>
    </source>
</evidence>
<dbReference type="AlphaFoldDB" id="A0A1G4K516"/>
<dbReference type="Proteomes" id="UP000191024">
    <property type="component" value="Chromosome F"/>
</dbReference>
<dbReference type="SUPFAM" id="SSF47095">
    <property type="entry name" value="HMG-box"/>
    <property type="match status" value="1"/>
</dbReference>
<protein>
    <submittedName>
        <fullName evidence="2">LAMI_0F16182g1_1</fullName>
    </submittedName>
</protein>
<keyword evidence="3" id="KW-1185">Reference proteome</keyword>
<feature type="region of interest" description="Disordered" evidence="1">
    <location>
        <begin position="1"/>
        <end position="20"/>
    </location>
</feature>
<accession>A0A1G4K516</accession>
<proteinExistence type="predicted"/>
<evidence type="ECO:0000313" key="2">
    <source>
        <dbReference type="EMBL" id="SCU98773.1"/>
    </source>
</evidence>
<gene>
    <name evidence="2" type="ORF">LAMI_0F16182G</name>
</gene>
<dbReference type="STRING" id="1230905.A0A1G4K516"/>
<dbReference type="InterPro" id="IPR036910">
    <property type="entry name" value="HMG_box_dom_sf"/>
</dbReference>
<reference evidence="3" key="1">
    <citation type="submission" date="2016-03" db="EMBL/GenBank/DDBJ databases">
        <authorList>
            <person name="Devillers H."/>
        </authorList>
    </citation>
    <scope>NUCLEOTIDE SEQUENCE [LARGE SCALE GENOMIC DNA]</scope>
</reference>
<sequence length="591" mass="65163">MEARQNWPRLGKPGARYQPQQDWSSMFSTRTSDEVYSEALWRTGTGEFYPDGVDDTLQWTTETDAWVLPGLEPAALDVLDAFGPQGSAAEAAAETAATSVPLGGLAWDTYCLAPRGAVPEQAGYDRVSHARKSWSSGGRVHKRRASAPVPAPALAPAGPGLRDDFCESGHRLGLGFEFEFESGSVLECGSGSGNGSGSGSGSGSESPVLCTSPTPPTPATPAVYKYVANAQMAMQADTLKVERVNEARRLCVARMDASRAAAIAAQLRARHGTAAESAAQVTSLFEQSHVTAKLALLALEWEPRLQARRTRLEQVALAAGDASALNQVLWLDQRHERLPEQAKQFPRATVCDDPSGPHRAYTVEVRTSSGYNDFLQSLSFADLTLLRLRSLSLLRESDDRKRKNKYYEFIERKMKRPLNSFMLYRSAMMKAVSILKVCSIVTALCAELCSSVDNCDSEFDALCLLRRTILQRQNLQNSPILGSWDEYHADTSESALYSPAVHDIVSGLIEKHLYQQSATTEELLPIDPKFANQTVVAQIITLMWNAEPEEFKRHFVEFSRLEKGHHHLVYPKYKYCPMKKANTRSPGSRDL</sequence>